<gene>
    <name evidence="2" type="ORF">ACAT0790_LOCUS65017</name>
</gene>
<protein>
    <submittedName>
        <fullName evidence="2">Uncharacterized protein</fullName>
    </submittedName>
</protein>
<evidence type="ECO:0000313" key="2">
    <source>
        <dbReference type="EMBL" id="CAD9188243.1"/>
    </source>
</evidence>
<sequence length="258" mass="27649">MLLYAQDTLIGALSLENWAHMAIFAEQVQCPVLSEAALMMGVRSLVPPLLATFRVTTGLERVDDDKAAEKEQQADGVTEQSATVGTAMGRPAGGAAFGTVDLELEGHLMGLRAGVPGAEPAAILALKKGCPAQYAELKIRLADSITSAQRTGAQLQRCVQFFDSHERRGFRRDDKHGRALLIELAVLALCLAFFVIPSSARQAVLTYAAAALEPFRASFAFMGLGLPAPFSSAVFRVAASNVFMFLVLCGVIWHNLNK</sequence>
<organism evidence="2">
    <name type="scientific">Alexandrium catenella</name>
    <name type="common">Red tide dinoflagellate</name>
    <name type="synonym">Gonyaulax catenella</name>
    <dbReference type="NCBI Taxonomy" id="2925"/>
    <lineage>
        <taxon>Eukaryota</taxon>
        <taxon>Sar</taxon>
        <taxon>Alveolata</taxon>
        <taxon>Dinophyceae</taxon>
        <taxon>Gonyaulacales</taxon>
        <taxon>Pyrocystaceae</taxon>
        <taxon>Alexandrium</taxon>
    </lineage>
</organism>
<name>A0A7S1S968_ALECA</name>
<keyword evidence="1" id="KW-0812">Transmembrane</keyword>
<feature type="transmembrane region" description="Helical" evidence="1">
    <location>
        <begin position="233"/>
        <end position="253"/>
    </location>
</feature>
<feature type="transmembrane region" description="Helical" evidence="1">
    <location>
        <begin position="177"/>
        <end position="198"/>
    </location>
</feature>
<keyword evidence="1" id="KW-0472">Membrane</keyword>
<keyword evidence="1" id="KW-1133">Transmembrane helix</keyword>
<reference evidence="2" key="1">
    <citation type="submission" date="2021-01" db="EMBL/GenBank/DDBJ databases">
        <authorList>
            <person name="Corre E."/>
            <person name="Pelletier E."/>
            <person name="Niang G."/>
            <person name="Scheremetjew M."/>
            <person name="Finn R."/>
            <person name="Kale V."/>
            <person name="Holt S."/>
            <person name="Cochrane G."/>
            <person name="Meng A."/>
            <person name="Brown T."/>
            <person name="Cohen L."/>
        </authorList>
    </citation>
    <scope>NUCLEOTIDE SEQUENCE</scope>
    <source>
        <strain evidence="2">OF101</strain>
    </source>
</reference>
<dbReference type="AlphaFoldDB" id="A0A7S1S968"/>
<dbReference type="EMBL" id="HBGE01109050">
    <property type="protein sequence ID" value="CAD9188243.1"/>
    <property type="molecule type" value="Transcribed_RNA"/>
</dbReference>
<evidence type="ECO:0000256" key="1">
    <source>
        <dbReference type="SAM" id="Phobius"/>
    </source>
</evidence>
<accession>A0A7S1S968</accession>
<proteinExistence type="predicted"/>